<sequence>MPGLSANLNCMVREISRHHNIANDEGKWVTHVNSSRCPFSYFVDTISGVFAIKRTDEPVNFIRLNEKIRQTLIICCLGVMKTVKAASI</sequence>
<accession>A0ABY2PY70</accession>
<protein>
    <submittedName>
        <fullName evidence="1">Uncharacterized protein</fullName>
    </submittedName>
</protein>
<reference evidence="1 2" key="1">
    <citation type="submission" date="2018-05" db="EMBL/GenBank/DDBJ databases">
        <title>Isolation and genomic analyses of lactose-positive bacteria from faecal samples of preterm neonates.</title>
        <authorList>
            <person name="Chen Y."/>
            <person name="Brook T.C."/>
            <person name="O'Neill I."/>
            <person name="Soe C.Z."/>
            <person name="Hall L.J."/>
            <person name="Hoyles L."/>
        </authorList>
    </citation>
    <scope>NUCLEOTIDE SEQUENCE [LARGE SCALE GENOMIC DNA]</scope>
    <source>
        <strain evidence="1 2">P080C CL</strain>
    </source>
</reference>
<dbReference type="Proteomes" id="UP000306790">
    <property type="component" value="Unassembled WGS sequence"/>
</dbReference>
<evidence type="ECO:0000313" key="2">
    <source>
        <dbReference type="Proteomes" id="UP000306790"/>
    </source>
</evidence>
<keyword evidence="2" id="KW-1185">Reference proteome</keyword>
<dbReference type="EMBL" id="QFVP01000002">
    <property type="protein sequence ID" value="THE41385.1"/>
    <property type="molecule type" value="Genomic_DNA"/>
</dbReference>
<organism evidence="1 2">
    <name type="scientific">Citrobacter murliniae</name>
    <dbReference type="NCBI Taxonomy" id="67829"/>
    <lineage>
        <taxon>Bacteria</taxon>
        <taxon>Pseudomonadati</taxon>
        <taxon>Pseudomonadota</taxon>
        <taxon>Gammaproteobacteria</taxon>
        <taxon>Enterobacterales</taxon>
        <taxon>Enterobacteriaceae</taxon>
        <taxon>Citrobacter</taxon>
        <taxon>Citrobacter freundii complex</taxon>
    </lineage>
</organism>
<proteinExistence type="predicted"/>
<gene>
    <name evidence="1" type="ORF">DJ535_04170</name>
</gene>
<evidence type="ECO:0000313" key="1">
    <source>
        <dbReference type="EMBL" id="THE41385.1"/>
    </source>
</evidence>
<name>A0ABY2PY70_9ENTR</name>
<comment type="caution">
    <text evidence="1">The sequence shown here is derived from an EMBL/GenBank/DDBJ whole genome shotgun (WGS) entry which is preliminary data.</text>
</comment>